<dbReference type="EMBL" id="LOMZ01000001">
    <property type="protein sequence ID" value="PLC11615.1"/>
    <property type="molecule type" value="Genomic_DNA"/>
</dbReference>
<name>A0A2N4T057_9MICC</name>
<sequence>MPHPLPSARTAAGAADRAGGTVAAPPAPRVRVEHEGPVAVVVLEDPARRNVLGAALREQLHETLGRLPEDPGVRAVVLTGADGCFSAGGDLAAMPPAAPAEGRARMERVGALVRRLAALDLPVVAAVQGPAAGVAVGLVCCCDVVVAGAGARFLLPFTRLGLVPDGGLLHLLARRVGPGRARALLLGAEPVGAEAALAAGLADHVVADRDVRAEALARAQALAARAPLAVAAVKQGLRTAGGSLEDALAFEAGHQPGLFTTTDFLEGKQAFAERRAPAFSGR</sequence>
<dbReference type="SUPFAM" id="SSF52096">
    <property type="entry name" value="ClpP/crotonase"/>
    <property type="match status" value="1"/>
</dbReference>
<dbReference type="InterPro" id="IPR001753">
    <property type="entry name" value="Enoyl-CoA_hydra/iso"/>
</dbReference>
<dbReference type="RefSeq" id="WP_180814609.1">
    <property type="nucleotide sequence ID" value="NZ_LOMZ01000001.1"/>
</dbReference>
<evidence type="ECO:0000313" key="4">
    <source>
        <dbReference type="Proteomes" id="UP000234632"/>
    </source>
</evidence>
<feature type="compositionally biased region" description="Low complexity" evidence="2">
    <location>
        <begin position="8"/>
        <end position="24"/>
    </location>
</feature>
<dbReference type="CDD" id="cd06558">
    <property type="entry name" value="crotonase-like"/>
    <property type="match status" value="1"/>
</dbReference>
<dbReference type="Proteomes" id="UP000234632">
    <property type="component" value="Unassembled WGS sequence"/>
</dbReference>
<dbReference type="Gene3D" id="1.10.12.10">
    <property type="entry name" value="Lyase 2-enoyl-coa Hydratase, Chain A, domain 2"/>
    <property type="match status" value="1"/>
</dbReference>
<comment type="caution">
    <text evidence="3">The sequence shown here is derived from an EMBL/GenBank/DDBJ whole genome shotgun (WGS) entry which is preliminary data.</text>
</comment>
<dbReference type="PANTHER" id="PTHR43459">
    <property type="entry name" value="ENOYL-COA HYDRATASE"/>
    <property type="match status" value="1"/>
</dbReference>
<accession>A0A2N4T057</accession>
<protein>
    <recommendedName>
        <fullName evidence="5">Enoyl-CoA hydratase</fullName>
    </recommendedName>
</protein>
<dbReference type="InterPro" id="IPR029045">
    <property type="entry name" value="ClpP/crotonase-like_dom_sf"/>
</dbReference>
<dbReference type="AlphaFoldDB" id="A0A2N4T057"/>
<evidence type="ECO:0008006" key="5">
    <source>
        <dbReference type="Google" id="ProtNLM"/>
    </source>
</evidence>
<evidence type="ECO:0000256" key="2">
    <source>
        <dbReference type="SAM" id="MobiDB-lite"/>
    </source>
</evidence>
<evidence type="ECO:0000313" key="3">
    <source>
        <dbReference type="EMBL" id="PLC11615.1"/>
    </source>
</evidence>
<proteinExistence type="inferred from homology"/>
<comment type="similarity">
    <text evidence="1">Belongs to the enoyl-CoA hydratase/isomerase family.</text>
</comment>
<dbReference type="Pfam" id="PF00378">
    <property type="entry name" value="ECH_1"/>
    <property type="match status" value="1"/>
</dbReference>
<evidence type="ECO:0000256" key="1">
    <source>
        <dbReference type="ARBA" id="ARBA00005254"/>
    </source>
</evidence>
<dbReference type="GO" id="GO:0003824">
    <property type="term" value="F:catalytic activity"/>
    <property type="evidence" value="ECO:0007669"/>
    <property type="project" value="UniProtKB-ARBA"/>
</dbReference>
<feature type="region of interest" description="Disordered" evidence="2">
    <location>
        <begin position="1"/>
        <end position="28"/>
    </location>
</feature>
<reference evidence="3 4" key="1">
    <citation type="submission" date="2015-12" db="EMBL/GenBank/DDBJ databases">
        <authorList>
            <person name="Shamseldin A."/>
            <person name="Moawad H."/>
            <person name="Abd El-Rahim W.M."/>
            <person name="Sadowsky M.J."/>
        </authorList>
    </citation>
    <scope>NUCLEOTIDE SEQUENCE [LARGE SCALE GENOMIC DNA]</scope>
    <source>
        <strain evidence="3 4">S43</strain>
    </source>
</reference>
<organism evidence="3 4">
    <name type="scientific">Kocuria flava</name>
    <dbReference type="NCBI Taxonomy" id="446860"/>
    <lineage>
        <taxon>Bacteria</taxon>
        <taxon>Bacillati</taxon>
        <taxon>Actinomycetota</taxon>
        <taxon>Actinomycetes</taxon>
        <taxon>Micrococcales</taxon>
        <taxon>Micrococcaceae</taxon>
        <taxon>Kocuria</taxon>
    </lineage>
</organism>
<dbReference type="InterPro" id="IPR014748">
    <property type="entry name" value="Enoyl-CoA_hydra_C"/>
</dbReference>
<dbReference type="PANTHER" id="PTHR43459:SF1">
    <property type="entry name" value="EG:BACN32G11.4 PROTEIN"/>
    <property type="match status" value="1"/>
</dbReference>
<gene>
    <name evidence="3" type="ORF">AUQ48_04335</name>
</gene>
<dbReference type="Gene3D" id="3.90.226.10">
    <property type="entry name" value="2-enoyl-CoA Hydratase, Chain A, domain 1"/>
    <property type="match status" value="1"/>
</dbReference>